<keyword evidence="1" id="KW-0813">Transport</keyword>
<sequence length="373" mass="41155">MPCSATPSAPVSGYVAASTAQPVQLDLQQLSVNYGDVSAVKSVNLQLHQGEIGCLLGPSGCGKSTLLRTIAGFETLQQGRITMHGVQLAEPQHQLPPEQRKIGMVFQDIALFPHLTVAQNIAFGLRQQTKQQIQQRVSELLKLIGLPDTEERYPSSLSGGQQQRVALARALAPKPDLLLLDEPFSGLDATLKETLVPEVRQILQKENITALMVTHDQMEAFAIADRVAIMQQGEIHQFDTPYEIYHAPKTRFVADFIGQGHFVPALAFNHCEIKTNFVNASLQFEHGFDVETPIELLIRPDDLEHDDDSELTGTIISKQFRGTSFQYEIELPCGERALCIASSHHDHGVGEAIGIRLDLQHVIFFVKDNPGED</sequence>
<dbReference type="InterPro" id="IPR008995">
    <property type="entry name" value="Mo/tungstate-bd_C_term_dom"/>
</dbReference>
<dbReference type="SUPFAM" id="SSF52540">
    <property type="entry name" value="P-loop containing nucleoside triphosphate hydrolases"/>
    <property type="match status" value="1"/>
</dbReference>
<dbReference type="GO" id="GO:0043190">
    <property type="term" value="C:ATP-binding cassette (ABC) transporter complex"/>
    <property type="evidence" value="ECO:0007669"/>
    <property type="project" value="InterPro"/>
</dbReference>
<dbReference type="PROSITE" id="PS00211">
    <property type="entry name" value="ABC_TRANSPORTER_1"/>
    <property type="match status" value="1"/>
</dbReference>
<dbReference type="AlphaFoldDB" id="A0A368NMF5"/>
<dbReference type="Gene3D" id="2.40.50.100">
    <property type="match status" value="1"/>
</dbReference>
<dbReference type="Proteomes" id="UP000252558">
    <property type="component" value="Unassembled WGS sequence"/>
</dbReference>
<dbReference type="InterPro" id="IPR050093">
    <property type="entry name" value="ABC_SmlMolc_Importer"/>
</dbReference>
<dbReference type="InterPro" id="IPR003439">
    <property type="entry name" value="ABC_transporter-like_ATP-bd"/>
</dbReference>
<protein>
    <submittedName>
        <fullName evidence="5">ABC transporter ATP-binding protein</fullName>
    </submittedName>
</protein>
<dbReference type="EMBL" id="QPID01000003">
    <property type="protein sequence ID" value="RCU51025.1"/>
    <property type="molecule type" value="Genomic_DNA"/>
</dbReference>
<dbReference type="GO" id="GO:0005524">
    <property type="term" value="F:ATP binding"/>
    <property type="evidence" value="ECO:0007669"/>
    <property type="project" value="UniProtKB-KW"/>
</dbReference>
<accession>A0A368NMF5</accession>
<dbReference type="InterPro" id="IPR017871">
    <property type="entry name" value="ABC_transporter-like_CS"/>
</dbReference>
<evidence type="ECO:0000256" key="2">
    <source>
        <dbReference type="ARBA" id="ARBA00022741"/>
    </source>
</evidence>
<dbReference type="PANTHER" id="PTHR42781">
    <property type="entry name" value="SPERMIDINE/PUTRESCINE IMPORT ATP-BINDING PROTEIN POTA"/>
    <property type="match status" value="1"/>
</dbReference>
<name>A0A368NMF5_9GAMM</name>
<dbReference type="Pfam" id="PF00005">
    <property type="entry name" value="ABC_tran"/>
    <property type="match status" value="1"/>
</dbReference>
<dbReference type="SMART" id="SM00382">
    <property type="entry name" value="AAA"/>
    <property type="match status" value="1"/>
</dbReference>
<dbReference type="InterPro" id="IPR003593">
    <property type="entry name" value="AAA+_ATPase"/>
</dbReference>
<dbReference type="Pfam" id="PF08402">
    <property type="entry name" value="TOBE_2"/>
    <property type="match status" value="1"/>
</dbReference>
<keyword evidence="3 5" id="KW-0067">ATP-binding</keyword>
<dbReference type="InterPro" id="IPR027417">
    <property type="entry name" value="P-loop_NTPase"/>
</dbReference>
<dbReference type="GO" id="GO:0015697">
    <property type="term" value="P:quaternary ammonium group transport"/>
    <property type="evidence" value="ECO:0007669"/>
    <property type="project" value="UniProtKB-ARBA"/>
</dbReference>
<reference evidence="5 6" key="1">
    <citation type="submission" date="2018-07" db="EMBL/GenBank/DDBJ databases">
        <title>Corallincola holothuriorum sp. nov., a new facultative anaerobe isolated from sea cucumber Apostichopus japonicus.</title>
        <authorList>
            <person name="Xia H."/>
        </authorList>
    </citation>
    <scope>NUCLEOTIDE SEQUENCE [LARGE SCALE GENOMIC DNA]</scope>
    <source>
        <strain evidence="5 6">C4</strain>
    </source>
</reference>
<dbReference type="GO" id="GO:0022857">
    <property type="term" value="F:transmembrane transporter activity"/>
    <property type="evidence" value="ECO:0007669"/>
    <property type="project" value="InterPro"/>
</dbReference>
<comment type="caution">
    <text evidence="5">The sequence shown here is derived from an EMBL/GenBank/DDBJ whole genome shotgun (WGS) entry which is preliminary data.</text>
</comment>
<feature type="domain" description="ABC transporter" evidence="4">
    <location>
        <begin position="25"/>
        <end position="257"/>
    </location>
</feature>
<dbReference type="SUPFAM" id="SSF50331">
    <property type="entry name" value="MOP-like"/>
    <property type="match status" value="1"/>
</dbReference>
<evidence type="ECO:0000256" key="3">
    <source>
        <dbReference type="ARBA" id="ARBA00022840"/>
    </source>
</evidence>
<dbReference type="Gene3D" id="3.40.50.300">
    <property type="entry name" value="P-loop containing nucleotide triphosphate hydrolases"/>
    <property type="match status" value="1"/>
</dbReference>
<dbReference type="OrthoDB" id="9802264at2"/>
<dbReference type="RefSeq" id="WP_114337621.1">
    <property type="nucleotide sequence ID" value="NZ_QPID01000003.1"/>
</dbReference>
<dbReference type="PANTHER" id="PTHR42781:SF4">
    <property type="entry name" value="SPERMIDINE_PUTRESCINE IMPORT ATP-BINDING PROTEIN POTA"/>
    <property type="match status" value="1"/>
</dbReference>
<evidence type="ECO:0000313" key="6">
    <source>
        <dbReference type="Proteomes" id="UP000252558"/>
    </source>
</evidence>
<dbReference type="InterPro" id="IPR013611">
    <property type="entry name" value="Transp-assoc_OB_typ2"/>
</dbReference>
<dbReference type="GO" id="GO:0016887">
    <property type="term" value="F:ATP hydrolysis activity"/>
    <property type="evidence" value="ECO:0007669"/>
    <property type="project" value="InterPro"/>
</dbReference>
<dbReference type="FunFam" id="3.40.50.300:FF:000425">
    <property type="entry name" value="Probable ABC transporter, ATP-binding subunit"/>
    <property type="match status" value="1"/>
</dbReference>
<dbReference type="PROSITE" id="PS50893">
    <property type="entry name" value="ABC_TRANSPORTER_2"/>
    <property type="match status" value="1"/>
</dbReference>
<organism evidence="5 6">
    <name type="scientific">Corallincola holothuriorum</name>
    <dbReference type="NCBI Taxonomy" id="2282215"/>
    <lineage>
        <taxon>Bacteria</taxon>
        <taxon>Pseudomonadati</taxon>
        <taxon>Pseudomonadota</taxon>
        <taxon>Gammaproteobacteria</taxon>
        <taxon>Alteromonadales</taxon>
        <taxon>Psychromonadaceae</taxon>
        <taxon>Corallincola</taxon>
    </lineage>
</organism>
<evidence type="ECO:0000313" key="5">
    <source>
        <dbReference type="EMBL" id="RCU51025.1"/>
    </source>
</evidence>
<evidence type="ECO:0000256" key="1">
    <source>
        <dbReference type="ARBA" id="ARBA00022448"/>
    </source>
</evidence>
<keyword evidence="2" id="KW-0547">Nucleotide-binding</keyword>
<gene>
    <name evidence="5" type="ORF">DU002_06800</name>
</gene>
<evidence type="ECO:0000259" key="4">
    <source>
        <dbReference type="PROSITE" id="PS50893"/>
    </source>
</evidence>
<keyword evidence="6" id="KW-1185">Reference proteome</keyword>
<proteinExistence type="predicted"/>